<dbReference type="GeneID" id="108669645"/>
<evidence type="ECO:0000256" key="9">
    <source>
        <dbReference type="ARBA" id="ARBA00023049"/>
    </source>
</evidence>
<dbReference type="SUPFAM" id="SSF53187">
    <property type="entry name" value="Zn-dependent exopeptidases"/>
    <property type="match status" value="1"/>
</dbReference>
<comment type="similarity">
    <text evidence="2 11">Belongs to the peptidase M14 family.</text>
</comment>
<dbReference type="PROSITE" id="PS52035">
    <property type="entry name" value="PEPTIDASE_M14"/>
    <property type="match status" value="1"/>
</dbReference>
<dbReference type="CDD" id="cd03860">
    <property type="entry name" value="M14_CP_A-B_like"/>
    <property type="match status" value="1"/>
</dbReference>
<dbReference type="GO" id="GO:0008270">
    <property type="term" value="F:zinc ion binding"/>
    <property type="evidence" value="ECO:0007669"/>
    <property type="project" value="InterPro"/>
</dbReference>
<keyword evidence="9" id="KW-0482">Metalloprotease</keyword>
<dbReference type="InterPro" id="IPR003146">
    <property type="entry name" value="M14A_act_pep"/>
</dbReference>
<evidence type="ECO:0000313" key="15">
    <source>
        <dbReference type="RefSeq" id="XP_018012529.1"/>
    </source>
</evidence>
<dbReference type="Proteomes" id="UP000694843">
    <property type="component" value="Unplaced"/>
</dbReference>
<dbReference type="RefSeq" id="XP_018012529.1">
    <property type="nucleotide sequence ID" value="XM_018157040.2"/>
</dbReference>
<evidence type="ECO:0000256" key="8">
    <source>
        <dbReference type="ARBA" id="ARBA00022833"/>
    </source>
</evidence>
<dbReference type="OrthoDB" id="3626597at2759"/>
<feature type="chain" id="PRO_5034628783" evidence="12">
    <location>
        <begin position="18"/>
        <end position="414"/>
    </location>
</feature>
<dbReference type="Pfam" id="PF02244">
    <property type="entry name" value="Propep_M14"/>
    <property type="match status" value="1"/>
</dbReference>
<keyword evidence="14" id="KW-1185">Reference proteome</keyword>
<dbReference type="Gene3D" id="3.30.70.340">
    <property type="entry name" value="Metallocarboxypeptidase-like"/>
    <property type="match status" value="1"/>
</dbReference>
<evidence type="ECO:0000256" key="2">
    <source>
        <dbReference type="ARBA" id="ARBA00005988"/>
    </source>
</evidence>
<dbReference type="Gene3D" id="3.40.630.10">
    <property type="entry name" value="Zn peptidases"/>
    <property type="match status" value="1"/>
</dbReference>
<evidence type="ECO:0000256" key="7">
    <source>
        <dbReference type="ARBA" id="ARBA00022801"/>
    </source>
</evidence>
<organism evidence="14 15">
    <name type="scientific">Hyalella azteca</name>
    <name type="common">Amphipod</name>
    <dbReference type="NCBI Taxonomy" id="294128"/>
    <lineage>
        <taxon>Eukaryota</taxon>
        <taxon>Metazoa</taxon>
        <taxon>Ecdysozoa</taxon>
        <taxon>Arthropoda</taxon>
        <taxon>Crustacea</taxon>
        <taxon>Multicrustacea</taxon>
        <taxon>Malacostraca</taxon>
        <taxon>Eumalacostraca</taxon>
        <taxon>Peracarida</taxon>
        <taxon>Amphipoda</taxon>
        <taxon>Senticaudata</taxon>
        <taxon>Talitrida</taxon>
        <taxon>Talitroidea</taxon>
        <taxon>Hyalellidae</taxon>
        <taxon>Hyalella</taxon>
    </lineage>
</organism>
<dbReference type="InterPro" id="IPR000834">
    <property type="entry name" value="Peptidase_M14"/>
</dbReference>
<evidence type="ECO:0000256" key="12">
    <source>
        <dbReference type="SAM" id="SignalP"/>
    </source>
</evidence>
<dbReference type="GO" id="GO:0004181">
    <property type="term" value="F:metallocarboxypeptidase activity"/>
    <property type="evidence" value="ECO:0007669"/>
    <property type="project" value="InterPro"/>
</dbReference>
<evidence type="ECO:0000256" key="1">
    <source>
        <dbReference type="ARBA" id="ARBA00001947"/>
    </source>
</evidence>
<dbReference type="InterPro" id="IPR036990">
    <property type="entry name" value="M14A-like_propep"/>
</dbReference>
<dbReference type="SMR" id="A0A8B7NFY6"/>
<dbReference type="PANTHER" id="PTHR11705">
    <property type="entry name" value="PROTEASE FAMILY M14 CARBOXYPEPTIDASE A,B"/>
    <property type="match status" value="1"/>
</dbReference>
<evidence type="ECO:0000256" key="11">
    <source>
        <dbReference type="PROSITE-ProRule" id="PRU01379"/>
    </source>
</evidence>
<evidence type="ECO:0000256" key="3">
    <source>
        <dbReference type="ARBA" id="ARBA00022645"/>
    </source>
</evidence>
<keyword evidence="6 12" id="KW-0732">Signal</keyword>
<keyword evidence="5" id="KW-0479">Metal-binding</keyword>
<dbReference type="SUPFAM" id="SSF54897">
    <property type="entry name" value="Protease propeptides/inhibitors"/>
    <property type="match status" value="1"/>
</dbReference>
<evidence type="ECO:0000259" key="13">
    <source>
        <dbReference type="PROSITE" id="PS52035"/>
    </source>
</evidence>
<feature type="active site" description="Proton donor/acceptor" evidence="11">
    <location>
        <position position="377"/>
    </location>
</feature>
<evidence type="ECO:0000256" key="10">
    <source>
        <dbReference type="ARBA" id="ARBA00023157"/>
    </source>
</evidence>
<dbReference type="FunFam" id="3.40.630.10:FF:000001">
    <property type="entry name" value="Carboxypeptidase B"/>
    <property type="match status" value="1"/>
</dbReference>
<reference evidence="15" key="1">
    <citation type="submission" date="2025-08" db="UniProtKB">
        <authorList>
            <consortium name="RefSeq"/>
        </authorList>
    </citation>
    <scope>IDENTIFICATION</scope>
    <source>
        <tissue evidence="15">Whole organism</tissue>
    </source>
</reference>
<protein>
    <submittedName>
        <fullName evidence="15">Carboxypeptidase B</fullName>
    </submittedName>
</protein>
<dbReference type="PROSITE" id="PS00133">
    <property type="entry name" value="CARBOXYPEPT_ZN_2"/>
    <property type="match status" value="1"/>
</dbReference>
<dbReference type="GO" id="GO:0006508">
    <property type="term" value="P:proteolysis"/>
    <property type="evidence" value="ECO:0007669"/>
    <property type="project" value="UniProtKB-KW"/>
</dbReference>
<keyword evidence="8" id="KW-0862">Zinc</keyword>
<dbReference type="InterPro" id="IPR057247">
    <property type="entry name" value="CARBOXYPEPT_ZN_2"/>
</dbReference>
<dbReference type="SMART" id="SM00631">
    <property type="entry name" value="Zn_pept"/>
    <property type="match status" value="1"/>
</dbReference>
<keyword evidence="7" id="KW-0378">Hydrolase</keyword>
<evidence type="ECO:0000256" key="6">
    <source>
        <dbReference type="ARBA" id="ARBA00022729"/>
    </source>
</evidence>
<keyword evidence="3 15" id="KW-0121">Carboxypeptidase</keyword>
<keyword evidence="4" id="KW-0645">Protease</keyword>
<feature type="signal peptide" evidence="12">
    <location>
        <begin position="1"/>
        <end position="17"/>
    </location>
</feature>
<evidence type="ECO:0000256" key="4">
    <source>
        <dbReference type="ARBA" id="ARBA00022670"/>
    </source>
</evidence>
<dbReference type="Pfam" id="PF00246">
    <property type="entry name" value="Peptidase_M14"/>
    <property type="match status" value="1"/>
</dbReference>
<dbReference type="PRINTS" id="PR00765">
    <property type="entry name" value="CRBOXYPTASEA"/>
</dbReference>
<dbReference type="KEGG" id="hazt:108669645"/>
<gene>
    <name evidence="15" type="primary">LOC108669645</name>
</gene>
<dbReference type="OMA" id="QFETNRM"/>
<proteinExistence type="inferred from homology"/>
<dbReference type="AlphaFoldDB" id="A0A8B7NFY6"/>
<feature type="domain" description="Peptidase M14" evidence="13">
    <location>
        <begin position="124"/>
        <end position="411"/>
    </location>
</feature>
<comment type="cofactor">
    <cofactor evidence="1">
        <name>Zn(2+)</name>
        <dbReference type="ChEBI" id="CHEBI:29105"/>
    </cofactor>
</comment>
<evidence type="ECO:0000256" key="5">
    <source>
        <dbReference type="ARBA" id="ARBA00022723"/>
    </source>
</evidence>
<keyword evidence="10" id="KW-1015">Disulfide bond</keyword>
<dbReference type="PANTHER" id="PTHR11705:SF91">
    <property type="entry name" value="FI01817P-RELATED"/>
    <property type="match status" value="1"/>
</dbReference>
<accession>A0A8B7NFY6</accession>
<name>A0A8B7NFY6_HYAAZ</name>
<evidence type="ECO:0000313" key="14">
    <source>
        <dbReference type="Proteomes" id="UP000694843"/>
    </source>
</evidence>
<sequence length="414" mass="46670">MKLKLAVLLAGIALATAVPLHEPSRDNHGAQVLRVKVTDLADLTYFAYLQSRTTLDFWTEPRALGEIDIMVRRWDLPMLKAVLLHRKLQYSIHIADVHRHLADMKEKHLQARTRAGDARMSWDAYYNYDEINAWLDSLAADYPSIATVTDVGTSYEGRTMKLLKLSTGQAVHAIFTDGGMHAREWIAPATVTYFIQQLVAGDGVGLLDDVDFYFMPSINPDGYAYTFTEDRLWRKTRSPNPGSPCVGTDPNRNWSFHWMEGGASDMPCSEIYAGPEPFSEVEMRVVRDQLLVLRPRVYLTFHSYSQLWMYPWGYTTDLPDNWEDMHSLAIAAVAALTAVHGTQYEVGSSSNTSYIAAGGSDDWALSVGGSEYAYTIELRDQGQYGFELPENLIIPTAEETWEGFKLIAQFIGHY</sequence>
<dbReference type="GO" id="GO:0005615">
    <property type="term" value="C:extracellular space"/>
    <property type="evidence" value="ECO:0007669"/>
    <property type="project" value="TreeGrafter"/>
</dbReference>